<dbReference type="SUPFAM" id="SSF52540">
    <property type="entry name" value="P-loop containing nucleoside triphosphate hydrolases"/>
    <property type="match status" value="1"/>
</dbReference>
<dbReference type="OrthoDB" id="9802264at2"/>
<evidence type="ECO:0000313" key="4">
    <source>
        <dbReference type="EMBL" id="CRL35746.1"/>
    </source>
</evidence>
<evidence type="ECO:0000256" key="2">
    <source>
        <dbReference type="ARBA" id="ARBA00022840"/>
    </source>
</evidence>
<dbReference type="STRING" id="301302.ERS852420_03484"/>
<dbReference type="InterPro" id="IPR017871">
    <property type="entry name" value="ABC_transporter-like_CS"/>
</dbReference>
<dbReference type="SMART" id="SM00382">
    <property type="entry name" value="AAA"/>
    <property type="match status" value="1"/>
</dbReference>
<dbReference type="GeneID" id="57433528"/>
<dbReference type="Pfam" id="PF00005">
    <property type="entry name" value="ABC_tran"/>
    <property type="match status" value="1"/>
</dbReference>
<dbReference type="RefSeq" id="WP_004843527.1">
    <property type="nucleotide sequence ID" value="NZ_CP173697.1"/>
</dbReference>
<dbReference type="Gene3D" id="3.40.50.300">
    <property type="entry name" value="P-loop containing nucleotide triphosphate hydrolases"/>
    <property type="match status" value="1"/>
</dbReference>
<gene>
    <name evidence="4" type="ORF">M72_24591</name>
</gene>
<dbReference type="Proteomes" id="UP000049979">
    <property type="component" value="Unassembled WGS sequence"/>
</dbReference>
<dbReference type="GO" id="GO:0022857">
    <property type="term" value="F:transmembrane transporter activity"/>
    <property type="evidence" value="ECO:0007669"/>
    <property type="project" value="TreeGrafter"/>
</dbReference>
<dbReference type="GO" id="GO:0005886">
    <property type="term" value="C:plasma membrane"/>
    <property type="evidence" value="ECO:0007669"/>
    <property type="project" value="TreeGrafter"/>
</dbReference>
<keyword evidence="2" id="KW-0067">ATP-binding</keyword>
<dbReference type="GO" id="GO:0005524">
    <property type="term" value="F:ATP binding"/>
    <property type="evidence" value="ECO:0007669"/>
    <property type="project" value="UniProtKB-KW"/>
</dbReference>
<evidence type="ECO:0000256" key="1">
    <source>
        <dbReference type="ARBA" id="ARBA00022741"/>
    </source>
</evidence>
<dbReference type="PANTHER" id="PTHR24220">
    <property type="entry name" value="IMPORT ATP-BINDING PROTEIN"/>
    <property type="match status" value="1"/>
</dbReference>
<dbReference type="InterPro" id="IPR003439">
    <property type="entry name" value="ABC_transporter-like_ATP-bd"/>
</dbReference>
<dbReference type="PROSITE" id="PS00211">
    <property type="entry name" value="ABC_TRANSPORTER_1"/>
    <property type="match status" value="1"/>
</dbReference>
<dbReference type="AlphaFoldDB" id="A0A0M6WJF5"/>
<feature type="domain" description="ABC transporter" evidence="3">
    <location>
        <begin position="2"/>
        <end position="202"/>
    </location>
</feature>
<reference evidence="5" key="1">
    <citation type="submission" date="2015-05" db="EMBL/GenBank/DDBJ databases">
        <authorList>
            <consortium name="Pathogen Informatics"/>
        </authorList>
    </citation>
    <scope>NUCLEOTIDE SEQUENCE [LARGE SCALE GENOMIC DNA]</scope>
    <source>
        <strain evidence="5">M72</strain>
    </source>
</reference>
<dbReference type="InterPro" id="IPR003593">
    <property type="entry name" value="AAA+_ATPase"/>
</dbReference>
<dbReference type="InterPro" id="IPR015854">
    <property type="entry name" value="ABC_transpr_LolD-like"/>
</dbReference>
<keyword evidence="1" id="KW-0547">Nucleotide-binding</keyword>
<keyword evidence="5" id="KW-1185">Reference proteome</keyword>
<dbReference type="GO" id="GO:0016887">
    <property type="term" value="F:ATP hydrolysis activity"/>
    <property type="evidence" value="ECO:0007669"/>
    <property type="project" value="InterPro"/>
</dbReference>
<dbReference type="InterPro" id="IPR027417">
    <property type="entry name" value="P-loop_NTPase"/>
</dbReference>
<sequence length="202" mass="22564">MIIIENLCKAYNDKILFKNFHLEIPDSSFLVISGESGCGKSTLLNMIGGIETPDKGSIIVNGFDVTKKGKKQKYFKEVVGFLFQNFALLENKTVKENLEIIKKSGRTDILINEALEKVGLQKVINKKVYQLSGGEQQRVALARLMLKKCSIVLADEPTGSLDKKNSEIVMNILHELSEQGKTVIVVTHSEEIVAQEKHVLYL</sequence>
<protein>
    <recommendedName>
        <fullName evidence="3">ABC transporter domain-containing protein</fullName>
    </recommendedName>
</protein>
<evidence type="ECO:0000313" key="5">
    <source>
        <dbReference type="Proteomes" id="UP000049979"/>
    </source>
</evidence>
<proteinExistence type="predicted"/>
<dbReference type="EMBL" id="CVRR01000009">
    <property type="protein sequence ID" value="CRL35746.1"/>
    <property type="molecule type" value="Genomic_DNA"/>
</dbReference>
<name>A0A0M6WJF5_9FIRM</name>
<evidence type="ECO:0000259" key="3">
    <source>
        <dbReference type="PROSITE" id="PS50893"/>
    </source>
</evidence>
<dbReference type="PANTHER" id="PTHR24220:SF86">
    <property type="entry name" value="ABC TRANSPORTER ABCH.1"/>
    <property type="match status" value="1"/>
</dbReference>
<dbReference type="PROSITE" id="PS50893">
    <property type="entry name" value="ABC_TRANSPORTER_2"/>
    <property type="match status" value="1"/>
</dbReference>
<accession>A0A0M6WJF5</accession>
<organism evidence="4 5">
    <name type="scientific">Roseburia faecis</name>
    <dbReference type="NCBI Taxonomy" id="301302"/>
    <lineage>
        <taxon>Bacteria</taxon>
        <taxon>Bacillati</taxon>
        <taxon>Bacillota</taxon>
        <taxon>Clostridia</taxon>
        <taxon>Lachnospirales</taxon>
        <taxon>Lachnospiraceae</taxon>
        <taxon>Roseburia</taxon>
    </lineage>
</organism>